<evidence type="ECO:0000256" key="4">
    <source>
        <dbReference type="ARBA" id="ARBA00022989"/>
    </source>
</evidence>
<feature type="transmembrane region" description="Helical" evidence="6">
    <location>
        <begin position="117"/>
        <end position="136"/>
    </location>
</feature>
<dbReference type="PANTHER" id="PTHR23501:SF190">
    <property type="entry name" value="MAJOR FACILITATOR SUPERFAMILY MFS_1"/>
    <property type="match status" value="1"/>
</dbReference>
<feature type="transmembrane region" description="Helical" evidence="6">
    <location>
        <begin position="15"/>
        <end position="32"/>
    </location>
</feature>
<dbReference type="SUPFAM" id="SSF103473">
    <property type="entry name" value="MFS general substrate transporter"/>
    <property type="match status" value="1"/>
</dbReference>
<feature type="transmembrane region" description="Helical" evidence="6">
    <location>
        <begin position="143"/>
        <end position="166"/>
    </location>
</feature>
<comment type="subcellular location">
    <subcellularLocation>
        <location evidence="1">Cell membrane</location>
        <topology evidence="1">Multi-pass membrane protein</topology>
    </subcellularLocation>
</comment>
<keyword evidence="3 6" id="KW-0812">Transmembrane</keyword>
<feature type="transmembrane region" description="Helical" evidence="6">
    <location>
        <begin position="203"/>
        <end position="221"/>
    </location>
</feature>
<dbReference type="RefSeq" id="WP_322448176.1">
    <property type="nucleotide sequence ID" value="NZ_JAXOFX010000017.1"/>
</dbReference>
<dbReference type="Proteomes" id="UP001290455">
    <property type="component" value="Unassembled WGS sequence"/>
</dbReference>
<keyword evidence="9" id="KW-1185">Reference proteome</keyword>
<evidence type="ECO:0000256" key="5">
    <source>
        <dbReference type="ARBA" id="ARBA00023136"/>
    </source>
</evidence>
<reference evidence="8 9" key="1">
    <citation type="submission" date="2023-11" db="EMBL/GenBank/DDBJ databases">
        <title>Bacillus jintuensis, isolated from a mudflat on the Beibu Gulf coast.</title>
        <authorList>
            <person name="Li M."/>
        </authorList>
    </citation>
    <scope>NUCLEOTIDE SEQUENCE [LARGE SCALE GENOMIC DNA]</scope>
    <source>
        <strain evidence="8 9">31A1R</strain>
    </source>
</reference>
<organism evidence="8 9">
    <name type="scientific">Robertmurraya mangrovi</name>
    <dbReference type="NCBI Taxonomy" id="3098077"/>
    <lineage>
        <taxon>Bacteria</taxon>
        <taxon>Bacillati</taxon>
        <taxon>Bacillota</taxon>
        <taxon>Bacilli</taxon>
        <taxon>Bacillales</taxon>
        <taxon>Bacillaceae</taxon>
        <taxon>Robertmurraya</taxon>
    </lineage>
</organism>
<feature type="domain" description="Major facilitator superfamily (MFS) profile" evidence="7">
    <location>
        <begin position="19"/>
        <end position="441"/>
    </location>
</feature>
<keyword evidence="2" id="KW-0813">Transport</keyword>
<dbReference type="PROSITE" id="PS00216">
    <property type="entry name" value="SUGAR_TRANSPORT_1"/>
    <property type="match status" value="1"/>
</dbReference>
<accession>A0ABU5J396</accession>
<name>A0ABU5J396_9BACI</name>
<dbReference type="InterPro" id="IPR011701">
    <property type="entry name" value="MFS"/>
</dbReference>
<feature type="transmembrane region" description="Helical" evidence="6">
    <location>
        <begin position="417"/>
        <end position="438"/>
    </location>
</feature>
<evidence type="ECO:0000256" key="2">
    <source>
        <dbReference type="ARBA" id="ARBA00022448"/>
    </source>
</evidence>
<feature type="transmembrane region" description="Helical" evidence="6">
    <location>
        <begin position="264"/>
        <end position="287"/>
    </location>
</feature>
<feature type="transmembrane region" description="Helical" evidence="6">
    <location>
        <begin position="351"/>
        <end position="375"/>
    </location>
</feature>
<evidence type="ECO:0000313" key="8">
    <source>
        <dbReference type="EMBL" id="MDZ5473883.1"/>
    </source>
</evidence>
<keyword evidence="4 6" id="KW-1133">Transmembrane helix</keyword>
<feature type="transmembrane region" description="Helical" evidence="6">
    <location>
        <begin position="293"/>
        <end position="316"/>
    </location>
</feature>
<feature type="transmembrane region" description="Helical" evidence="6">
    <location>
        <begin position="387"/>
        <end position="411"/>
    </location>
</feature>
<dbReference type="PROSITE" id="PS50850">
    <property type="entry name" value="MFS"/>
    <property type="match status" value="1"/>
</dbReference>
<feature type="transmembrane region" description="Helical" evidence="6">
    <location>
        <begin position="328"/>
        <end position="345"/>
    </location>
</feature>
<feature type="transmembrane region" description="Helical" evidence="6">
    <location>
        <begin position="227"/>
        <end position="243"/>
    </location>
</feature>
<evidence type="ECO:0000313" key="9">
    <source>
        <dbReference type="Proteomes" id="UP001290455"/>
    </source>
</evidence>
<protein>
    <submittedName>
        <fullName evidence="8">MFS transporter</fullName>
    </submittedName>
</protein>
<evidence type="ECO:0000256" key="6">
    <source>
        <dbReference type="SAM" id="Phobius"/>
    </source>
</evidence>
<dbReference type="PRINTS" id="PR01036">
    <property type="entry name" value="TCRTETB"/>
</dbReference>
<evidence type="ECO:0000256" key="1">
    <source>
        <dbReference type="ARBA" id="ARBA00004651"/>
    </source>
</evidence>
<dbReference type="InterPro" id="IPR005829">
    <property type="entry name" value="Sugar_transporter_CS"/>
</dbReference>
<feature type="transmembrane region" description="Helical" evidence="6">
    <location>
        <begin position="84"/>
        <end position="111"/>
    </location>
</feature>
<comment type="caution">
    <text evidence="8">The sequence shown here is derived from an EMBL/GenBank/DDBJ whole genome shotgun (WGS) entry which is preliminary data.</text>
</comment>
<dbReference type="PANTHER" id="PTHR23501">
    <property type="entry name" value="MAJOR FACILITATOR SUPERFAMILY"/>
    <property type="match status" value="1"/>
</dbReference>
<dbReference type="Gene3D" id="1.20.1250.20">
    <property type="entry name" value="MFS general substrate transporter like domains"/>
    <property type="match status" value="2"/>
</dbReference>
<dbReference type="Pfam" id="PF07690">
    <property type="entry name" value="MFS_1"/>
    <property type="match status" value="2"/>
</dbReference>
<sequence>METVLMKNQTLESKLRGFTLTILLTGIFMGALDHGIVGPALSSILNAYQIDASWGVWSFTIYTLLFAVSIPLMGKFSDRFGRKVIFMIGISLFGLGSLLAALAPNFIMFLIGRSIQAIGTGGIFPITSAFIAVSYPQETRAKAMGWIGVIFGLGSILGPIVGGLIIQSYSWQWIFLINVPIAIIVVALISTVKLPQVINKKKIDYLGMLSITAIILSIMLGITTKNLLVFVIGLALIPIFIMIERKSEDPIVKLEYFKSNQLRLNLLFSLVSGFIMASTINLLPWFIETNYNVAKASAALGVTPLAVFSMIASLVGGHLVTKYGAKKVLFLGFTITTIGGVLLTIPASYEILLGIVGLVGFGIGIIIGAPLNILMIQGTSMAEAGSAIGLLSLFRSLGSTIGPTVAGIILVVTDNDFMYVSLLLAALSALSLLLFTVFKRA</sequence>
<evidence type="ECO:0000256" key="3">
    <source>
        <dbReference type="ARBA" id="ARBA00022692"/>
    </source>
</evidence>
<dbReference type="InterPro" id="IPR036259">
    <property type="entry name" value="MFS_trans_sf"/>
</dbReference>
<dbReference type="InterPro" id="IPR020846">
    <property type="entry name" value="MFS_dom"/>
</dbReference>
<proteinExistence type="predicted"/>
<gene>
    <name evidence="8" type="ORF">SM124_19365</name>
</gene>
<keyword evidence="5 6" id="KW-0472">Membrane</keyword>
<feature type="transmembrane region" description="Helical" evidence="6">
    <location>
        <begin position="52"/>
        <end position="72"/>
    </location>
</feature>
<feature type="transmembrane region" description="Helical" evidence="6">
    <location>
        <begin position="172"/>
        <end position="191"/>
    </location>
</feature>
<evidence type="ECO:0000259" key="7">
    <source>
        <dbReference type="PROSITE" id="PS50850"/>
    </source>
</evidence>
<dbReference type="CDD" id="cd17321">
    <property type="entry name" value="MFS_MMR_MDR_like"/>
    <property type="match status" value="1"/>
</dbReference>
<dbReference type="EMBL" id="JAXOFX010000017">
    <property type="protein sequence ID" value="MDZ5473883.1"/>
    <property type="molecule type" value="Genomic_DNA"/>
</dbReference>